<dbReference type="PANTHER" id="PTHR47893">
    <property type="entry name" value="REGULATORY PROTEIN PCHR"/>
    <property type="match status" value="1"/>
</dbReference>
<dbReference type="PROSITE" id="PS00041">
    <property type="entry name" value="HTH_ARAC_FAMILY_1"/>
    <property type="match status" value="1"/>
</dbReference>
<dbReference type="Proteomes" id="UP000238308">
    <property type="component" value="Unassembled WGS sequence"/>
</dbReference>
<feature type="domain" description="HTH araC/xylS-type" evidence="4">
    <location>
        <begin position="191"/>
        <end position="289"/>
    </location>
</feature>
<keyword evidence="6" id="KW-1185">Reference proteome</keyword>
<evidence type="ECO:0000313" key="6">
    <source>
        <dbReference type="Proteomes" id="UP000238308"/>
    </source>
</evidence>
<evidence type="ECO:0000256" key="2">
    <source>
        <dbReference type="ARBA" id="ARBA00023125"/>
    </source>
</evidence>
<reference evidence="5 6" key="1">
    <citation type="submission" date="2018-03" db="EMBL/GenBank/DDBJ databases">
        <title>Genomic Encyclopedia of Type Strains, Phase III (KMG-III): the genomes of soil and plant-associated and newly described type strains.</title>
        <authorList>
            <person name="Whitman W."/>
        </authorList>
    </citation>
    <scope>NUCLEOTIDE SEQUENCE [LARGE SCALE GENOMIC DNA]</scope>
    <source>
        <strain evidence="5 6">MWH-P2sevCIIIb</strain>
    </source>
</reference>
<dbReference type="InterPro" id="IPR009057">
    <property type="entry name" value="Homeodomain-like_sf"/>
</dbReference>
<dbReference type="Gene3D" id="1.10.10.60">
    <property type="entry name" value="Homeodomain-like"/>
    <property type="match status" value="1"/>
</dbReference>
<dbReference type="GO" id="GO:0043565">
    <property type="term" value="F:sequence-specific DNA binding"/>
    <property type="evidence" value="ECO:0007669"/>
    <property type="project" value="InterPro"/>
</dbReference>
<dbReference type="SMART" id="SM00342">
    <property type="entry name" value="HTH_ARAC"/>
    <property type="match status" value="1"/>
</dbReference>
<dbReference type="PANTHER" id="PTHR47893:SF1">
    <property type="entry name" value="REGULATORY PROTEIN PCHR"/>
    <property type="match status" value="1"/>
</dbReference>
<dbReference type="AlphaFoldDB" id="A0A2T0XH04"/>
<sequence length="294" mass="33209">MSSHTETSDGMLLISNSHRFNRALCPSEISVARFSVGFDEPVFGLHRVLKGSLYLSERRLAPERIHKAAGLDMFGHLDSYEIEQTFDTSADLETRVLIIPIRQMNVLMGEDFVSHMLEILGITKLNSYNPFFEVPLSISGILDDSLDNRLTDRFKSLRLHAGILDYLCTLGIYLDSNIVTRFNKRSRSRARSVHDYLISLEGKTPTLAEIGKQFDATPNQLNKEFTAEYGESIFSFLTNFRLDQARYALQIGNEPIKVLAHAIGYAHVNHFTAAFKRKFGQPPGVFRSLSSPQC</sequence>
<comment type="caution">
    <text evidence="5">The sequence shown here is derived from an EMBL/GenBank/DDBJ whole genome shotgun (WGS) entry which is preliminary data.</text>
</comment>
<dbReference type="InterPro" id="IPR018062">
    <property type="entry name" value="HTH_AraC-typ_CS"/>
</dbReference>
<name>A0A2T0XH04_9BURK</name>
<dbReference type="GO" id="GO:0003700">
    <property type="term" value="F:DNA-binding transcription factor activity"/>
    <property type="evidence" value="ECO:0007669"/>
    <property type="project" value="InterPro"/>
</dbReference>
<organism evidence="5 6">
    <name type="scientific">Jezberella montanilacus</name>
    <dbReference type="NCBI Taxonomy" id="323426"/>
    <lineage>
        <taxon>Bacteria</taxon>
        <taxon>Pseudomonadati</taxon>
        <taxon>Pseudomonadota</taxon>
        <taxon>Betaproteobacteria</taxon>
        <taxon>Burkholderiales</taxon>
        <taxon>Alcaligenaceae</taxon>
        <taxon>Jezberella</taxon>
    </lineage>
</organism>
<proteinExistence type="predicted"/>
<accession>A0A2T0XH04</accession>
<keyword evidence="2 5" id="KW-0238">DNA-binding</keyword>
<evidence type="ECO:0000313" key="5">
    <source>
        <dbReference type="EMBL" id="PRY98187.1"/>
    </source>
</evidence>
<evidence type="ECO:0000259" key="4">
    <source>
        <dbReference type="PROSITE" id="PS01124"/>
    </source>
</evidence>
<evidence type="ECO:0000256" key="1">
    <source>
        <dbReference type="ARBA" id="ARBA00023015"/>
    </source>
</evidence>
<dbReference type="Pfam" id="PF12833">
    <property type="entry name" value="HTH_18"/>
    <property type="match status" value="1"/>
</dbReference>
<dbReference type="InterPro" id="IPR053142">
    <property type="entry name" value="PchR_regulatory_protein"/>
</dbReference>
<dbReference type="PROSITE" id="PS01124">
    <property type="entry name" value="HTH_ARAC_FAMILY_2"/>
    <property type="match status" value="1"/>
</dbReference>
<keyword evidence="3" id="KW-0804">Transcription</keyword>
<gene>
    <name evidence="5" type="ORF">BCM14_1904</name>
</gene>
<dbReference type="EMBL" id="PVTV01000013">
    <property type="protein sequence ID" value="PRY98187.1"/>
    <property type="molecule type" value="Genomic_DNA"/>
</dbReference>
<evidence type="ECO:0000256" key="3">
    <source>
        <dbReference type="ARBA" id="ARBA00023163"/>
    </source>
</evidence>
<protein>
    <submittedName>
        <fullName evidence="5">AraC-like DNA-binding protein</fullName>
    </submittedName>
</protein>
<keyword evidence="1" id="KW-0805">Transcription regulation</keyword>
<dbReference type="SUPFAM" id="SSF46689">
    <property type="entry name" value="Homeodomain-like"/>
    <property type="match status" value="1"/>
</dbReference>
<dbReference type="InterPro" id="IPR018060">
    <property type="entry name" value="HTH_AraC"/>
</dbReference>